<feature type="compositionally biased region" description="Polar residues" evidence="1">
    <location>
        <begin position="106"/>
        <end position="122"/>
    </location>
</feature>
<keyword evidence="3" id="KW-1185">Reference proteome</keyword>
<dbReference type="EMBL" id="KV417536">
    <property type="protein sequence ID" value="KZP22940.1"/>
    <property type="molecule type" value="Genomic_DNA"/>
</dbReference>
<name>A0A166LGU2_9AGAM</name>
<reference evidence="2 3" key="1">
    <citation type="journal article" date="2016" name="Mol. Biol. Evol.">
        <title>Comparative Genomics of Early-Diverging Mushroom-Forming Fungi Provides Insights into the Origins of Lignocellulose Decay Capabilities.</title>
        <authorList>
            <person name="Nagy L.G."/>
            <person name="Riley R."/>
            <person name="Tritt A."/>
            <person name="Adam C."/>
            <person name="Daum C."/>
            <person name="Floudas D."/>
            <person name="Sun H."/>
            <person name="Yadav J.S."/>
            <person name="Pangilinan J."/>
            <person name="Larsson K.H."/>
            <person name="Matsuura K."/>
            <person name="Barry K."/>
            <person name="Labutti K."/>
            <person name="Kuo R."/>
            <person name="Ohm R.A."/>
            <person name="Bhattacharya S.S."/>
            <person name="Shirouzu T."/>
            <person name="Yoshinaga Y."/>
            <person name="Martin F.M."/>
            <person name="Grigoriev I.V."/>
            <person name="Hibbett D.S."/>
        </authorList>
    </citation>
    <scope>NUCLEOTIDE SEQUENCE [LARGE SCALE GENOMIC DNA]</scope>
    <source>
        <strain evidence="2 3">CBS 109695</strain>
    </source>
</reference>
<dbReference type="Proteomes" id="UP000076532">
    <property type="component" value="Unassembled WGS sequence"/>
</dbReference>
<sequence length="265" mass="29118">MIGPTSSYYDPEQAAPQDSADYQRWVDAYGNGTVAYDDHHPANLAQAQFQQHQRQLRPQQMQNQYQFVPNQYNPAPTSDHHFRPTQGVSPQDPRSPSSEYPPPVSGRQTGIQSYPQSTQPIDSNMYFYPPSSMGSSQPAYAAYPGAQPTQQQQHLPAYTSPTIASDLHSLPIHQSVSPPWSEERLPPAQMLSQRGPSTARIQRTTIPSSKTTTAKQQQPPGSAKKSTAGRKRPRKSGGDDSESESDEDPSIDARGGDGQQGSTRL</sequence>
<feature type="region of interest" description="Disordered" evidence="1">
    <location>
        <begin position="1"/>
        <end position="20"/>
    </location>
</feature>
<evidence type="ECO:0000313" key="2">
    <source>
        <dbReference type="EMBL" id="KZP22940.1"/>
    </source>
</evidence>
<feature type="region of interest" description="Disordered" evidence="1">
    <location>
        <begin position="173"/>
        <end position="265"/>
    </location>
</feature>
<feature type="compositionally biased region" description="Polar residues" evidence="1">
    <location>
        <begin position="190"/>
        <end position="220"/>
    </location>
</feature>
<dbReference type="AlphaFoldDB" id="A0A166LGU2"/>
<feature type="compositionally biased region" description="Polar residues" evidence="1">
    <location>
        <begin position="86"/>
        <end position="98"/>
    </location>
</feature>
<dbReference type="OrthoDB" id="3070202at2759"/>
<evidence type="ECO:0000256" key="1">
    <source>
        <dbReference type="SAM" id="MobiDB-lite"/>
    </source>
</evidence>
<feature type="compositionally biased region" description="Acidic residues" evidence="1">
    <location>
        <begin position="239"/>
        <end position="250"/>
    </location>
</feature>
<proteinExistence type="predicted"/>
<feature type="region of interest" description="Disordered" evidence="1">
    <location>
        <begin position="69"/>
        <end position="155"/>
    </location>
</feature>
<evidence type="ECO:0000313" key="3">
    <source>
        <dbReference type="Proteomes" id="UP000076532"/>
    </source>
</evidence>
<accession>A0A166LGU2</accession>
<protein>
    <submittedName>
        <fullName evidence="2">Uncharacterized protein</fullName>
    </submittedName>
</protein>
<organism evidence="2 3">
    <name type="scientific">Athelia psychrophila</name>
    <dbReference type="NCBI Taxonomy" id="1759441"/>
    <lineage>
        <taxon>Eukaryota</taxon>
        <taxon>Fungi</taxon>
        <taxon>Dikarya</taxon>
        <taxon>Basidiomycota</taxon>
        <taxon>Agaricomycotina</taxon>
        <taxon>Agaricomycetes</taxon>
        <taxon>Agaricomycetidae</taxon>
        <taxon>Atheliales</taxon>
        <taxon>Atheliaceae</taxon>
        <taxon>Athelia</taxon>
    </lineage>
</organism>
<gene>
    <name evidence="2" type="ORF">FIBSPDRAFT_859151</name>
</gene>
<feature type="compositionally biased region" description="Low complexity" evidence="1">
    <location>
        <begin position="137"/>
        <end position="155"/>
    </location>
</feature>